<keyword evidence="2" id="KW-1185">Reference proteome</keyword>
<proteinExistence type="predicted"/>
<accession>A0ABS2DIR7</accession>
<dbReference type="InterPro" id="IPR019683">
    <property type="entry name" value="SirA"/>
</dbReference>
<evidence type="ECO:0000313" key="2">
    <source>
        <dbReference type="Proteomes" id="UP001518925"/>
    </source>
</evidence>
<dbReference type="Pfam" id="PF10747">
    <property type="entry name" value="SirA"/>
    <property type="match status" value="1"/>
</dbReference>
<dbReference type="Proteomes" id="UP001518925">
    <property type="component" value="Unassembled WGS sequence"/>
</dbReference>
<dbReference type="RefSeq" id="WP_204203705.1">
    <property type="nucleotide sequence ID" value="NZ_JAFELM010000031.1"/>
</dbReference>
<sequence length="146" mass="17579">MREYTIFWIEEEFAYHYFGREGMFYRLFKEVHELPQQNDSILTKQMEYITKSIPGIHINQFIEIEMSKNGNYEVTKEGHCLTLQNGKSKARLFVNERSIMLVGVGNYEAEMIFFDLLRKWDSRFLAIDFVQKRFGWISPVKQRKFV</sequence>
<evidence type="ECO:0000313" key="1">
    <source>
        <dbReference type="EMBL" id="MBM6618344.1"/>
    </source>
</evidence>
<reference evidence="1 2" key="1">
    <citation type="submission" date="2021-02" db="EMBL/GenBank/DDBJ databases">
        <title>Bacillus sp. RD4P76, an endophyte from a halophyte.</title>
        <authorList>
            <person name="Sun J.-Q."/>
        </authorList>
    </citation>
    <scope>NUCLEOTIDE SEQUENCE [LARGE SCALE GENOMIC DNA]</scope>
    <source>
        <strain evidence="1 2">RD4P76</strain>
    </source>
</reference>
<dbReference type="Gene3D" id="3.30.310.250">
    <property type="entry name" value="Sporulation inhibitor of replication protein SirA"/>
    <property type="match status" value="1"/>
</dbReference>
<protein>
    <submittedName>
        <fullName evidence="1">Sporulation inhibitor of replication protein SirA</fullName>
    </submittedName>
</protein>
<dbReference type="EMBL" id="JAFELM010000031">
    <property type="protein sequence ID" value="MBM6618344.1"/>
    <property type="molecule type" value="Genomic_DNA"/>
</dbReference>
<gene>
    <name evidence="1" type="primary">sirA</name>
    <name evidence="1" type="ORF">JR050_11815</name>
</gene>
<dbReference type="InterPro" id="IPR038449">
    <property type="entry name" value="SirA_sf"/>
</dbReference>
<name>A0ABS2DIR7_9BACI</name>
<comment type="caution">
    <text evidence="1">The sequence shown here is derived from an EMBL/GenBank/DDBJ whole genome shotgun (WGS) entry which is preliminary data.</text>
</comment>
<organism evidence="1 2">
    <name type="scientific">Bacillus suaedaesalsae</name>
    <dbReference type="NCBI Taxonomy" id="2810349"/>
    <lineage>
        <taxon>Bacteria</taxon>
        <taxon>Bacillati</taxon>
        <taxon>Bacillota</taxon>
        <taxon>Bacilli</taxon>
        <taxon>Bacillales</taxon>
        <taxon>Bacillaceae</taxon>
        <taxon>Bacillus</taxon>
    </lineage>
</organism>